<protein>
    <submittedName>
        <fullName evidence="1">NADH-dependant formate dehydrogenase delta subunit FdsD</fullName>
    </submittedName>
</protein>
<evidence type="ECO:0000313" key="2">
    <source>
        <dbReference type="Proteomes" id="UP000182944"/>
    </source>
</evidence>
<dbReference type="STRING" id="1545044.SAMN05444276_102380"/>
<gene>
    <name evidence="1" type="ORF">SAMN05444276_102380</name>
</gene>
<organism evidence="1 2">
    <name type="scientific">Paracoccus sanguinis</name>
    <dbReference type="NCBI Taxonomy" id="1545044"/>
    <lineage>
        <taxon>Bacteria</taxon>
        <taxon>Pseudomonadati</taxon>
        <taxon>Pseudomonadota</taxon>
        <taxon>Alphaproteobacteria</taxon>
        <taxon>Rhodobacterales</taxon>
        <taxon>Paracoccaceae</taxon>
        <taxon>Paracoccus</taxon>
    </lineage>
</organism>
<dbReference type="InterPro" id="IPR021074">
    <property type="entry name" value="Formate_DH_dsu"/>
</dbReference>
<dbReference type="EMBL" id="FNNA01000002">
    <property type="protein sequence ID" value="SDW87914.1"/>
    <property type="molecule type" value="Genomic_DNA"/>
</dbReference>
<evidence type="ECO:0000313" key="1">
    <source>
        <dbReference type="EMBL" id="SDW87914.1"/>
    </source>
</evidence>
<reference evidence="2" key="1">
    <citation type="submission" date="2016-10" db="EMBL/GenBank/DDBJ databases">
        <authorList>
            <person name="Varghese N."/>
            <person name="Submissions S."/>
        </authorList>
    </citation>
    <scope>NUCLEOTIDE SEQUENCE [LARGE SCALE GENOMIC DNA]</scope>
    <source>
        <strain evidence="2">DSM 29303</strain>
    </source>
</reference>
<proteinExistence type="predicted"/>
<sequence length="99" mass="10742">MSEVSEHTPDEKLLRMAAQIADFFRSQPDQPPEVGVAGHINDFWGYRMRRGFLALLAAGATDDPVLRAAGALIRLPGEATEGVVPNDPLTHMNEAEAES</sequence>
<dbReference type="AlphaFoldDB" id="A0A1H2X604"/>
<dbReference type="Proteomes" id="UP000182944">
    <property type="component" value="Unassembled WGS sequence"/>
</dbReference>
<dbReference type="Pfam" id="PF11390">
    <property type="entry name" value="FdsD"/>
    <property type="match status" value="1"/>
</dbReference>
<keyword evidence="2" id="KW-1185">Reference proteome</keyword>
<accession>A0A1H2X604</accession>
<dbReference type="RefSeq" id="WP_074826425.1">
    <property type="nucleotide sequence ID" value="NZ_CP051542.1"/>
</dbReference>
<name>A0A1H2X604_9RHOB</name>
<dbReference type="OrthoDB" id="7409377at2"/>